<dbReference type="RefSeq" id="XP_046053604.1">
    <property type="nucleotide sequence ID" value="XM_046191777.1"/>
</dbReference>
<keyword evidence="1" id="KW-0732">Signal</keyword>
<dbReference type="EMBL" id="JAGMUX010000003">
    <property type="protein sequence ID" value="KAH7264869.1"/>
    <property type="molecule type" value="Genomic_DNA"/>
</dbReference>
<organism evidence="2 3">
    <name type="scientific">Fusarium redolens</name>
    <dbReference type="NCBI Taxonomy" id="48865"/>
    <lineage>
        <taxon>Eukaryota</taxon>
        <taxon>Fungi</taxon>
        <taxon>Dikarya</taxon>
        <taxon>Ascomycota</taxon>
        <taxon>Pezizomycotina</taxon>
        <taxon>Sordariomycetes</taxon>
        <taxon>Hypocreomycetidae</taxon>
        <taxon>Hypocreales</taxon>
        <taxon>Nectriaceae</taxon>
        <taxon>Fusarium</taxon>
        <taxon>Fusarium redolens species complex</taxon>
    </lineage>
</organism>
<evidence type="ECO:0008006" key="4">
    <source>
        <dbReference type="Google" id="ProtNLM"/>
    </source>
</evidence>
<dbReference type="AlphaFoldDB" id="A0A9P9KPQ1"/>
<evidence type="ECO:0000313" key="3">
    <source>
        <dbReference type="Proteomes" id="UP000720189"/>
    </source>
</evidence>
<comment type="caution">
    <text evidence="2">The sequence shown here is derived from an EMBL/GenBank/DDBJ whole genome shotgun (WGS) entry which is preliminary data.</text>
</comment>
<name>A0A9P9KPQ1_FUSRE</name>
<reference evidence="2" key="1">
    <citation type="journal article" date="2021" name="Nat. Commun.">
        <title>Genetic determinants of endophytism in the Arabidopsis root mycobiome.</title>
        <authorList>
            <person name="Mesny F."/>
            <person name="Miyauchi S."/>
            <person name="Thiergart T."/>
            <person name="Pickel B."/>
            <person name="Atanasova L."/>
            <person name="Karlsson M."/>
            <person name="Huettel B."/>
            <person name="Barry K.W."/>
            <person name="Haridas S."/>
            <person name="Chen C."/>
            <person name="Bauer D."/>
            <person name="Andreopoulos W."/>
            <person name="Pangilinan J."/>
            <person name="LaButti K."/>
            <person name="Riley R."/>
            <person name="Lipzen A."/>
            <person name="Clum A."/>
            <person name="Drula E."/>
            <person name="Henrissat B."/>
            <person name="Kohler A."/>
            <person name="Grigoriev I.V."/>
            <person name="Martin F.M."/>
            <person name="Hacquard S."/>
        </authorList>
    </citation>
    <scope>NUCLEOTIDE SEQUENCE</scope>
    <source>
        <strain evidence="2">MPI-CAGE-AT-0023</strain>
    </source>
</reference>
<proteinExistence type="predicted"/>
<keyword evidence="3" id="KW-1185">Reference proteome</keyword>
<sequence>MYVLLVWLVFGLAHFPLLSPSSLFVWSAFCFFDAGCEMLASTSIFSIHHFQPQKKSFIRQMAPDYANLQVDRLSFVLTLHHPMRSCSDWYDSPETNKRLTPKELRTHPTQSLTFTHLLVQQISSHSTRVSSHLLADAHIQTLRQRICIQSGGGLWLEFKVK</sequence>
<dbReference type="GeneID" id="70221731"/>
<accession>A0A9P9KPQ1</accession>
<protein>
    <recommendedName>
        <fullName evidence="4">Secreted protein</fullName>
    </recommendedName>
</protein>
<evidence type="ECO:0000313" key="2">
    <source>
        <dbReference type="EMBL" id="KAH7264869.1"/>
    </source>
</evidence>
<evidence type="ECO:0000256" key="1">
    <source>
        <dbReference type="SAM" id="SignalP"/>
    </source>
</evidence>
<feature type="signal peptide" evidence="1">
    <location>
        <begin position="1"/>
        <end position="20"/>
    </location>
</feature>
<feature type="chain" id="PRO_5040151981" description="Secreted protein" evidence="1">
    <location>
        <begin position="21"/>
        <end position="161"/>
    </location>
</feature>
<gene>
    <name evidence="2" type="ORF">BKA55DRAFT_557200</name>
</gene>
<dbReference type="Proteomes" id="UP000720189">
    <property type="component" value="Unassembled WGS sequence"/>
</dbReference>